<organism evidence="1 2">
    <name type="scientific">Nonlabens marinus S1-08</name>
    <dbReference type="NCBI Taxonomy" id="1454201"/>
    <lineage>
        <taxon>Bacteria</taxon>
        <taxon>Pseudomonadati</taxon>
        <taxon>Bacteroidota</taxon>
        <taxon>Flavobacteriia</taxon>
        <taxon>Flavobacteriales</taxon>
        <taxon>Flavobacteriaceae</taxon>
        <taxon>Nonlabens</taxon>
    </lineage>
</organism>
<evidence type="ECO:0008006" key="3">
    <source>
        <dbReference type="Google" id="ProtNLM"/>
    </source>
</evidence>
<evidence type="ECO:0000313" key="1">
    <source>
        <dbReference type="EMBL" id="BAO55633.1"/>
    </source>
</evidence>
<dbReference type="AlphaFoldDB" id="W8VVP5"/>
<dbReference type="PANTHER" id="PTHR38471">
    <property type="entry name" value="FOUR HELIX BUNDLE PROTEIN"/>
    <property type="match status" value="1"/>
</dbReference>
<dbReference type="InterPro" id="IPR012657">
    <property type="entry name" value="23S_rRNA-intervening_sequence"/>
</dbReference>
<gene>
    <name evidence="1" type="ORF">NMS_1624</name>
</gene>
<dbReference type="STRING" id="1454201.NMS_1624"/>
<dbReference type="OrthoDB" id="9811959at2"/>
<dbReference type="Pfam" id="PF05635">
    <property type="entry name" value="23S_rRNA_IVP"/>
    <property type="match status" value="1"/>
</dbReference>
<dbReference type="EMBL" id="AP014548">
    <property type="protein sequence ID" value="BAO55633.1"/>
    <property type="molecule type" value="Genomic_DNA"/>
</dbReference>
<dbReference type="KEGG" id="nmf:NMS_1624"/>
<protein>
    <recommendedName>
        <fullName evidence="3">Four helix bundle protein</fullName>
    </recommendedName>
</protein>
<dbReference type="SUPFAM" id="SSF158446">
    <property type="entry name" value="IVS-encoded protein-like"/>
    <property type="match status" value="1"/>
</dbReference>
<dbReference type="RefSeq" id="WP_041496207.1">
    <property type="nucleotide sequence ID" value="NZ_AP014548.1"/>
</dbReference>
<dbReference type="PANTHER" id="PTHR38471:SF2">
    <property type="entry name" value="FOUR HELIX BUNDLE PROTEIN"/>
    <property type="match status" value="1"/>
</dbReference>
<dbReference type="HOGENOM" id="CLU_129874_0_5_10"/>
<sequence length="124" mass="14443">MNSKYVFAFEKLDVYHKAIDYGEHVHLQIKSFPKDELYAISSQYRRAADSIALNISEGYPGSDAQFIKHLNIAIYSANECITCSTKAFKRNYIDFEKDEENRMLITELTKMLSSLRSYVRKRSL</sequence>
<dbReference type="CDD" id="cd16377">
    <property type="entry name" value="23S_rRNA_IVP_like"/>
    <property type="match status" value="1"/>
</dbReference>
<evidence type="ECO:0000313" key="2">
    <source>
        <dbReference type="Proteomes" id="UP000031760"/>
    </source>
</evidence>
<dbReference type="NCBIfam" id="TIGR02436">
    <property type="entry name" value="four helix bundle protein"/>
    <property type="match status" value="1"/>
</dbReference>
<dbReference type="Proteomes" id="UP000031760">
    <property type="component" value="Chromosome"/>
</dbReference>
<keyword evidence="2" id="KW-1185">Reference proteome</keyword>
<name>W8VVP5_9FLAO</name>
<reference evidence="1 2" key="1">
    <citation type="journal article" date="2014" name="Proc. Natl. Acad. Sci. U.S.A.">
        <title>Functional characterization of flavobacteria rhodopsins reveals a unique class of light-driven chloride pump in bacteria.</title>
        <authorList>
            <person name="Yoshizawa S."/>
            <person name="Kumagai Y."/>
            <person name="Kim H."/>
            <person name="Ogura Y."/>
            <person name="Hayashi T."/>
            <person name="Iwasaki W."/>
            <person name="DeLong E.F."/>
            <person name="Kogure K."/>
        </authorList>
    </citation>
    <scope>NUCLEOTIDE SEQUENCE [LARGE SCALE GENOMIC DNA]</scope>
    <source>
        <strain evidence="1 2">S1-08</strain>
    </source>
</reference>
<dbReference type="Gene3D" id="1.20.1440.60">
    <property type="entry name" value="23S rRNA-intervening sequence"/>
    <property type="match status" value="1"/>
</dbReference>
<proteinExistence type="predicted"/>
<dbReference type="InterPro" id="IPR036583">
    <property type="entry name" value="23S_rRNA_IVS_sf"/>
</dbReference>
<accession>W8VVP5</accession>